<dbReference type="InterPro" id="IPR052201">
    <property type="entry name" value="LRR-containing_regulator"/>
</dbReference>
<dbReference type="SMART" id="SM00368">
    <property type="entry name" value="LRR_RI"/>
    <property type="match status" value="9"/>
</dbReference>
<dbReference type="PANTHER" id="PTHR24111:SF0">
    <property type="entry name" value="LEUCINE-RICH REPEAT-CONTAINING PROTEIN"/>
    <property type="match status" value="1"/>
</dbReference>
<dbReference type="SUPFAM" id="SSF52047">
    <property type="entry name" value="RNI-like"/>
    <property type="match status" value="1"/>
</dbReference>
<dbReference type="Gene3D" id="3.80.10.10">
    <property type="entry name" value="Ribonuclease Inhibitor"/>
    <property type="match status" value="3"/>
</dbReference>
<dbReference type="eggNOG" id="COG4886">
    <property type="taxonomic scope" value="Bacteria"/>
</dbReference>
<dbReference type="KEGG" id="cyj:Cyan7822_0067"/>
<accession>E0UHH8</accession>
<dbReference type="EMBL" id="CP002198">
    <property type="protein sequence ID" value="ADN12119.1"/>
    <property type="molecule type" value="Genomic_DNA"/>
</dbReference>
<name>E0UHH8_GLOV7</name>
<dbReference type="STRING" id="497965.Cyan7822_0067"/>
<evidence type="ECO:0000313" key="3">
    <source>
        <dbReference type="Proteomes" id="UP000008206"/>
    </source>
</evidence>
<dbReference type="Pfam" id="PF13516">
    <property type="entry name" value="LRR_6"/>
    <property type="match status" value="5"/>
</dbReference>
<evidence type="ECO:0000256" key="1">
    <source>
        <dbReference type="ARBA" id="ARBA00022737"/>
    </source>
</evidence>
<sequence>MQGDFINHCPIDEAVESGAKDLEEIVPLIEYLQGNIPVTEPVRFPRGTMMPDGRLDLCKQGIGVTGCQQITDVLRANTTVISLLLGTDGIGDVGASAVAKLIQHNSHLEVVYLGCNQITKKGAAQLAAALSLNTSVTGLWLKRNPIGRIGAEYLAEMLSINKSIRTLDLVNTHLEETGLNRILDVLIDKNRTVERLYLGGNQIYDQAAKRLSMLLKTNPNIKYLFLNVNHLGDVGAIELADGLRQNSTLIELGVASNGITSTGGMAILEAIEGHPSLVNLDLGYSPSTQVLAARANSLGAAGAERVGKLLANDSNLLRLNLRGNGITEQGKMAIIEGLEKNYRLQHLILDGKLEPQIKALLERNRNLNSSDNLLPRDVALIRSVYRTK</sequence>
<reference evidence="3" key="1">
    <citation type="journal article" date="2011" name="MBio">
        <title>Novel metabolic attributes of the genus Cyanothece, comprising a group of unicellular nitrogen-fixing Cyanobacteria.</title>
        <authorList>
            <person name="Bandyopadhyay A."/>
            <person name="Elvitigala T."/>
            <person name="Welsh E."/>
            <person name="Stockel J."/>
            <person name="Liberton M."/>
            <person name="Min H."/>
            <person name="Sherman L.A."/>
            <person name="Pakrasi H.B."/>
        </authorList>
    </citation>
    <scope>NUCLEOTIDE SEQUENCE [LARGE SCALE GENOMIC DNA]</scope>
    <source>
        <strain evidence="3">PCC 7822</strain>
    </source>
</reference>
<dbReference type="HOGENOM" id="CLU_017147_5_3_3"/>
<dbReference type="RefSeq" id="WP_013320229.1">
    <property type="nucleotide sequence ID" value="NC_014501.1"/>
</dbReference>
<dbReference type="InterPro" id="IPR001611">
    <property type="entry name" value="Leu-rich_rpt"/>
</dbReference>
<dbReference type="PANTHER" id="PTHR24111">
    <property type="entry name" value="LEUCINE-RICH REPEAT-CONTAINING PROTEIN 34"/>
    <property type="match status" value="1"/>
</dbReference>
<dbReference type="Proteomes" id="UP000008206">
    <property type="component" value="Chromosome"/>
</dbReference>
<gene>
    <name evidence="2" type="ordered locus">Cyan7822_0067</name>
</gene>
<dbReference type="OrthoDB" id="581240at2"/>
<proteinExistence type="predicted"/>
<keyword evidence="3" id="KW-1185">Reference proteome</keyword>
<evidence type="ECO:0000313" key="2">
    <source>
        <dbReference type="EMBL" id="ADN12119.1"/>
    </source>
</evidence>
<dbReference type="AlphaFoldDB" id="E0UHH8"/>
<dbReference type="InterPro" id="IPR032675">
    <property type="entry name" value="LRR_dom_sf"/>
</dbReference>
<protein>
    <submittedName>
        <fullName evidence="2">Leucine-rich repeat, ribonuclease inhibitor subtype</fullName>
    </submittedName>
</protein>
<keyword evidence="1" id="KW-0677">Repeat</keyword>
<organism evidence="2 3">
    <name type="scientific">Gloeothece verrucosa (strain PCC 7822)</name>
    <name type="common">Cyanothece sp. (strain PCC 7822)</name>
    <dbReference type="NCBI Taxonomy" id="497965"/>
    <lineage>
        <taxon>Bacteria</taxon>
        <taxon>Bacillati</taxon>
        <taxon>Cyanobacteriota</taxon>
        <taxon>Cyanophyceae</taxon>
        <taxon>Oscillatoriophycideae</taxon>
        <taxon>Chroococcales</taxon>
        <taxon>Aphanothecaceae</taxon>
        <taxon>Gloeothece</taxon>
        <taxon>Gloeothece verrucosa</taxon>
    </lineage>
</organism>